<feature type="compositionally biased region" description="Polar residues" evidence="2">
    <location>
        <begin position="159"/>
        <end position="168"/>
    </location>
</feature>
<dbReference type="Proteomes" id="UP001341840">
    <property type="component" value="Unassembled WGS sequence"/>
</dbReference>
<feature type="region of interest" description="Disordered" evidence="2">
    <location>
        <begin position="1"/>
        <end position="32"/>
    </location>
</feature>
<keyword evidence="5" id="KW-1185">Reference proteome</keyword>
<dbReference type="EMBL" id="JASCZI010151520">
    <property type="protein sequence ID" value="MED6173313.1"/>
    <property type="molecule type" value="Genomic_DNA"/>
</dbReference>
<keyword evidence="1" id="KW-0862">Zinc</keyword>
<feature type="compositionally biased region" description="Basic residues" evidence="2">
    <location>
        <begin position="11"/>
        <end position="21"/>
    </location>
</feature>
<keyword evidence="1" id="KW-0479">Metal-binding</keyword>
<dbReference type="PROSITE" id="PS50158">
    <property type="entry name" value="ZF_CCHC"/>
    <property type="match status" value="1"/>
</dbReference>
<name>A0ABU6VN07_9FABA</name>
<evidence type="ECO:0000313" key="4">
    <source>
        <dbReference type="EMBL" id="MED6173313.1"/>
    </source>
</evidence>
<gene>
    <name evidence="4" type="ORF">PIB30_058183</name>
</gene>
<evidence type="ECO:0000259" key="3">
    <source>
        <dbReference type="PROSITE" id="PS50158"/>
    </source>
</evidence>
<feature type="domain" description="CCHC-type" evidence="3">
    <location>
        <begin position="44"/>
        <end position="59"/>
    </location>
</feature>
<proteinExistence type="predicted"/>
<keyword evidence="1" id="KW-0863">Zinc-finger</keyword>
<protein>
    <recommendedName>
        <fullName evidence="3">CCHC-type domain-containing protein</fullName>
    </recommendedName>
</protein>
<comment type="caution">
    <text evidence="4">The sequence shown here is derived from an EMBL/GenBank/DDBJ whole genome shotgun (WGS) entry which is preliminary data.</text>
</comment>
<organism evidence="4 5">
    <name type="scientific">Stylosanthes scabra</name>
    <dbReference type="NCBI Taxonomy" id="79078"/>
    <lineage>
        <taxon>Eukaryota</taxon>
        <taxon>Viridiplantae</taxon>
        <taxon>Streptophyta</taxon>
        <taxon>Embryophyta</taxon>
        <taxon>Tracheophyta</taxon>
        <taxon>Spermatophyta</taxon>
        <taxon>Magnoliopsida</taxon>
        <taxon>eudicotyledons</taxon>
        <taxon>Gunneridae</taxon>
        <taxon>Pentapetalae</taxon>
        <taxon>rosids</taxon>
        <taxon>fabids</taxon>
        <taxon>Fabales</taxon>
        <taxon>Fabaceae</taxon>
        <taxon>Papilionoideae</taxon>
        <taxon>50 kb inversion clade</taxon>
        <taxon>dalbergioids sensu lato</taxon>
        <taxon>Dalbergieae</taxon>
        <taxon>Pterocarpus clade</taxon>
        <taxon>Stylosanthes</taxon>
    </lineage>
</organism>
<dbReference type="InterPro" id="IPR036875">
    <property type="entry name" value="Znf_CCHC_sf"/>
</dbReference>
<feature type="region of interest" description="Disordered" evidence="2">
    <location>
        <begin position="144"/>
        <end position="199"/>
    </location>
</feature>
<reference evidence="4 5" key="1">
    <citation type="journal article" date="2023" name="Plants (Basel)">
        <title>Bridging the Gap: Combining Genomics and Transcriptomics Approaches to Understand Stylosanthes scabra, an Orphan Legume from the Brazilian Caatinga.</title>
        <authorList>
            <person name="Ferreira-Neto J.R.C."/>
            <person name="da Silva M.D."/>
            <person name="Binneck E."/>
            <person name="de Melo N.F."/>
            <person name="da Silva R.H."/>
            <person name="de Melo A.L.T.M."/>
            <person name="Pandolfi V."/>
            <person name="Bustamante F.O."/>
            <person name="Brasileiro-Vidal A.C."/>
            <person name="Benko-Iseppon A.M."/>
        </authorList>
    </citation>
    <scope>NUCLEOTIDE SEQUENCE [LARGE SCALE GENOMIC DNA]</scope>
    <source>
        <tissue evidence="4">Leaves</tissue>
    </source>
</reference>
<dbReference type="Gene3D" id="4.10.60.10">
    <property type="entry name" value="Zinc finger, CCHC-type"/>
    <property type="match status" value="1"/>
</dbReference>
<dbReference type="InterPro" id="IPR001878">
    <property type="entry name" value="Znf_CCHC"/>
</dbReference>
<accession>A0ABU6VN07</accession>
<dbReference type="SUPFAM" id="SSF57756">
    <property type="entry name" value="Retrovirus zinc finger-like domains"/>
    <property type="match status" value="1"/>
</dbReference>
<sequence>MPTPTPPYKKPIGRPTKKRRRERNEPKVNNNPYKVKITYGATICKNCGQAGHNSRSCQQKKNDMADEEAIVAAEATTAEAAAAEAGHNQQAPQIHGKAAPEVNMPLQPHVNSGARIRSNPMVSVETMNAASPSMRRRFMDYMPTPGLTQQPGPGPSPSILNGTTSKGPSVSYPIVKKVQSAKSGKGGGGPSTTRRVGAA</sequence>
<evidence type="ECO:0000256" key="1">
    <source>
        <dbReference type="PROSITE-ProRule" id="PRU00047"/>
    </source>
</evidence>
<evidence type="ECO:0000256" key="2">
    <source>
        <dbReference type="SAM" id="MobiDB-lite"/>
    </source>
</evidence>
<evidence type="ECO:0000313" key="5">
    <source>
        <dbReference type="Proteomes" id="UP001341840"/>
    </source>
</evidence>